<reference evidence="3 4" key="1">
    <citation type="submission" date="2018-06" db="EMBL/GenBank/DDBJ databases">
        <title>Mucibacter soli gen. nov., sp. nov., a new member of the family Chitinophagaceae producing mucin.</title>
        <authorList>
            <person name="Kim M.-K."/>
            <person name="Park S."/>
            <person name="Kim T.-S."/>
            <person name="Joung Y."/>
            <person name="Han J.-H."/>
            <person name="Kim S.B."/>
        </authorList>
    </citation>
    <scope>NUCLEOTIDE SEQUENCE [LARGE SCALE GENOMIC DNA]</scope>
    <source>
        <strain evidence="3 4">R1-15</strain>
    </source>
</reference>
<dbReference type="NCBIfam" id="TIGR04183">
    <property type="entry name" value="Por_Secre_tail"/>
    <property type="match status" value="1"/>
</dbReference>
<protein>
    <recommendedName>
        <fullName evidence="2">C-type lectin domain-containing protein</fullName>
    </recommendedName>
</protein>
<dbReference type="Pfam" id="PF18962">
    <property type="entry name" value="Por_Secre_tail"/>
    <property type="match status" value="1"/>
</dbReference>
<dbReference type="Proteomes" id="UP000248745">
    <property type="component" value="Unassembled WGS sequence"/>
</dbReference>
<keyword evidence="4" id="KW-1185">Reference proteome</keyword>
<dbReference type="EMBL" id="QKTW01000006">
    <property type="protein sequence ID" value="PZF74162.1"/>
    <property type="molecule type" value="Genomic_DNA"/>
</dbReference>
<dbReference type="InterPro" id="IPR013783">
    <property type="entry name" value="Ig-like_fold"/>
</dbReference>
<proteinExistence type="predicted"/>
<dbReference type="InterPro" id="IPR016187">
    <property type="entry name" value="CTDL_fold"/>
</dbReference>
<dbReference type="Gene3D" id="2.60.40.10">
    <property type="entry name" value="Immunoglobulins"/>
    <property type="match status" value="1"/>
</dbReference>
<evidence type="ECO:0000256" key="1">
    <source>
        <dbReference type="SAM" id="SignalP"/>
    </source>
</evidence>
<evidence type="ECO:0000313" key="3">
    <source>
        <dbReference type="EMBL" id="PZF74162.1"/>
    </source>
</evidence>
<sequence>MSQNERNKPIKNQPKMTQVFTKLIAAAALVTAAFAANAQTASAPITGNASTLQVTPSSTTAYKVDSTILLDASTNYTGATVSINGFQSGDVLAYTSISGSGITGSYNSTTGVLTFTGSSSALNYQNILRSVTLTSGTTSGSKSVAFSIGSALTYSGNGHYYQFISGGNSWGTAKYRADTMRLYGLHGYLATITSQGENDFITNKLQADGWIGSSDDYKHINMATGATTYANQTASEGHWYWVTGPEKGTNFSNTNYGNSNNFYNYDNKAPIAANGMFINWNSSEPNNYKAGVWNGENSGEIYSSGATGKWNDLDSTNSLGFVVEYGGMAGDPSIALTFTRSIQYVAVAVNGSKPNSRYVTAGTARQTMDTTITVTGVGSIGTASVKINNLVAGDTLSTGTLPNGVTAAYNAATGALTFTGTATATQWQTIFRNITYSRSNASTTTRSITFALGTTGSYTLNEFFTANPLALTWVSFDGRAVNENAELTWATADEKNTATFDIEHSTDGASFERVATIAAKGTGNNTYDFTDINTANGANYYRLKQVDNDGSFQYSKVVKVNIGKETAAATVNFYPNPAKDVLNIATTGDVMVAIFNMNGVNVATQEVNGNGQITVSNLPEGMYICRVANANGVLQNSKIQIIK</sequence>
<organism evidence="3 4">
    <name type="scientific">Taibaiella soli</name>
    <dbReference type="NCBI Taxonomy" id="1649169"/>
    <lineage>
        <taxon>Bacteria</taxon>
        <taxon>Pseudomonadati</taxon>
        <taxon>Bacteroidota</taxon>
        <taxon>Chitinophagia</taxon>
        <taxon>Chitinophagales</taxon>
        <taxon>Chitinophagaceae</taxon>
        <taxon>Taibaiella</taxon>
    </lineage>
</organism>
<dbReference type="InterPro" id="IPR001304">
    <property type="entry name" value="C-type_lectin-like"/>
</dbReference>
<comment type="caution">
    <text evidence="3">The sequence shown here is derived from an EMBL/GenBank/DDBJ whole genome shotgun (WGS) entry which is preliminary data.</text>
</comment>
<dbReference type="SUPFAM" id="SSF56436">
    <property type="entry name" value="C-type lectin-like"/>
    <property type="match status" value="1"/>
</dbReference>
<evidence type="ECO:0000259" key="2">
    <source>
        <dbReference type="PROSITE" id="PS50041"/>
    </source>
</evidence>
<feature type="signal peptide" evidence="1">
    <location>
        <begin position="1"/>
        <end position="38"/>
    </location>
</feature>
<dbReference type="AlphaFoldDB" id="A0A2W2AKR9"/>
<feature type="domain" description="C-type lectin" evidence="2">
    <location>
        <begin position="156"/>
        <end position="324"/>
    </location>
</feature>
<evidence type="ECO:0000313" key="4">
    <source>
        <dbReference type="Proteomes" id="UP000248745"/>
    </source>
</evidence>
<dbReference type="InterPro" id="IPR026444">
    <property type="entry name" value="Secre_tail"/>
</dbReference>
<dbReference type="Gene3D" id="3.10.100.10">
    <property type="entry name" value="Mannose-Binding Protein A, subunit A"/>
    <property type="match status" value="1"/>
</dbReference>
<name>A0A2W2AKR9_9BACT</name>
<gene>
    <name evidence="3" type="ORF">DN068_03870</name>
</gene>
<accession>A0A2W2AKR9</accession>
<dbReference type="InterPro" id="IPR016186">
    <property type="entry name" value="C-type_lectin-like/link_sf"/>
</dbReference>
<keyword evidence="1" id="KW-0732">Signal</keyword>
<dbReference type="PROSITE" id="PS50041">
    <property type="entry name" value="C_TYPE_LECTIN_2"/>
    <property type="match status" value="1"/>
</dbReference>
<feature type="chain" id="PRO_5016054469" description="C-type lectin domain-containing protein" evidence="1">
    <location>
        <begin position="39"/>
        <end position="643"/>
    </location>
</feature>